<evidence type="ECO:0000256" key="10">
    <source>
        <dbReference type="ARBA" id="ARBA00023180"/>
    </source>
</evidence>
<dbReference type="Gene3D" id="1.10.287.70">
    <property type="match status" value="1"/>
</dbReference>
<comment type="similarity">
    <text evidence="2">Belongs to the glutamate-gated ion channel (TC 1.A.10.1) family.</text>
</comment>
<keyword evidence="12" id="KW-0407">Ion channel</keyword>
<dbReference type="EnsemblMetazoa" id="XM_031924183">
    <property type="protein sequence ID" value="XP_031780043"/>
    <property type="gene ID" value="LOC103315877"/>
</dbReference>
<keyword evidence="4" id="KW-1003">Cell membrane</keyword>
<keyword evidence="7" id="KW-0406">Ion transport</keyword>
<feature type="transmembrane region" description="Helical" evidence="13">
    <location>
        <begin position="377"/>
        <end position="402"/>
    </location>
</feature>
<feature type="transmembrane region" description="Helical" evidence="13">
    <location>
        <begin position="315"/>
        <end position="335"/>
    </location>
</feature>
<evidence type="ECO:0000256" key="13">
    <source>
        <dbReference type="SAM" id="Phobius"/>
    </source>
</evidence>
<sequence length="518" mass="60061">MKYNHYQEIVDFAALVYDINDFYKSSGVILVASRDILNENWACQKIALNLIKQFSYHSITSIYMDIDYFSFKNVMKLESEISQTPSKEPLIVLYIDEKKTLTKFQFLKGHELSIFPWFVIFGNRINIDCKNPQGNPFSLQMNTRMMVLCQNHVYIKKYYAILANTTEVVDLATWKPGEHVVFQNDDNLLQVRKNMKGITLRIAKHNHSSIERNKNVEDYLENVLKALENVSNFKTDTVIQTDALGHFHNNRWTGLVGTLAYKQVDLALALLSMSSQRQIDIDFPMPFFQTQIKIYAKKPKTTSIQWSAFFKVFHLQAWIALALLLLLITLLLTLIKSYFKNKSVTMNLFFENLVNVWGIYCQQGLAENPFNIPIQAIYLSALVLSLIVFSIYSATITSYITVLKTNLPFSTYEEFVEDKNYKLVVLKDSRDQTLMDKGDWLLKPLKDRIKKYEELPTNPYDGFEQACEDNVAFYSDEVMFDGISLNTKCVLKSLNMPRKENQAIALVKNSPYTETFNY</sequence>
<evidence type="ECO:0000256" key="2">
    <source>
        <dbReference type="ARBA" id="ARBA00008685"/>
    </source>
</evidence>
<dbReference type="GO" id="GO:0005886">
    <property type="term" value="C:plasma membrane"/>
    <property type="evidence" value="ECO:0007669"/>
    <property type="project" value="UniProtKB-SubCell"/>
</dbReference>
<dbReference type="Proteomes" id="UP000002358">
    <property type="component" value="Chromosome 2"/>
</dbReference>
<dbReference type="InParanoid" id="A0A7M7T7H4"/>
<proteinExistence type="inferred from homology"/>
<dbReference type="Pfam" id="PF00060">
    <property type="entry name" value="Lig_chan"/>
    <property type="match status" value="1"/>
</dbReference>
<keyword evidence="6 13" id="KW-1133">Transmembrane helix</keyword>
<dbReference type="InterPro" id="IPR001320">
    <property type="entry name" value="Iontro_rcpt_C"/>
</dbReference>
<evidence type="ECO:0000313" key="17">
    <source>
        <dbReference type="Proteomes" id="UP000002358"/>
    </source>
</evidence>
<evidence type="ECO:0000256" key="6">
    <source>
        <dbReference type="ARBA" id="ARBA00022989"/>
    </source>
</evidence>
<protein>
    <submittedName>
        <fullName evidence="16">Uncharacterized protein</fullName>
    </submittedName>
</protein>
<keyword evidence="10" id="KW-0325">Glycoprotein</keyword>
<dbReference type="GO" id="GO:0015276">
    <property type="term" value="F:ligand-gated monoatomic ion channel activity"/>
    <property type="evidence" value="ECO:0007669"/>
    <property type="project" value="InterPro"/>
</dbReference>
<comment type="subcellular location">
    <subcellularLocation>
        <location evidence="1">Cell membrane</location>
        <topology evidence="1">Multi-pass membrane protein</topology>
    </subcellularLocation>
</comment>
<evidence type="ECO:0000256" key="8">
    <source>
        <dbReference type="ARBA" id="ARBA00023136"/>
    </source>
</evidence>
<keyword evidence="11" id="KW-1071">Ligand-gated ion channel</keyword>
<keyword evidence="3" id="KW-0813">Transport</keyword>
<name>A0A7M7T7H4_NASVI</name>
<evidence type="ECO:0000256" key="12">
    <source>
        <dbReference type="ARBA" id="ARBA00023303"/>
    </source>
</evidence>
<evidence type="ECO:0000256" key="11">
    <source>
        <dbReference type="ARBA" id="ARBA00023286"/>
    </source>
</evidence>
<evidence type="ECO:0000256" key="5">
    <source>
        <dbReference type="ARBA" id="ARBA00022692"/>
    </source>
</evidence>
<dbReference type="OrthoDB" id="8186464at2759"/>
<accession>A0A7M7T7H4</accession>
<organism evidence="16 17">
    <name type="scientific">Nasonia vitripennis</name>
    <name type="common">Parasitic wasp</name>
    <dbReference type="NCBI Taxonomy" id="7425"/>
    <lineage>
        <taxon>Eukaryota</taxon>
        <taxon>Metazoa</taxon>
        <taxon>Ecdysozoa</taxon>
        <taxon>Arthropoda</taxon>
        <taxon>Hexapoda</taxon>
        <taxon>Insecta</taxon>
        <taxon>Pterygota</taxon>
        <taxon>Neoptera</taxon>
        <taxon>Endopterygota</taxon>
        <taxon>Hymenoptera</taxon>
        <taxon>Apocrita</taxon>
        <taxon>Proctotrupomorpha</taxon>
        <taxon>Chalcidoidea</taxon>
        <taxon>Pteromalidae</taxon>
        <taxon>Pteromalinae</taxon>
        <taxon>Nasonia</taxon>
    </lineage>
</organism>
<dbReference type="Pfam" id="PF10613">
    <property type="entry name" value="Lig_chan-Glu_bd"/>
    <property type="match status" value="1"/>
</dbReference>
<feature type="domain" description="Ionotropic glutamate receptor L-glutamate and glycine-binding" evidence="15">
    <location>
        <begin position="205"/>
        <end position="300"/>
    </location>
</feature>
<evidence type="ECO:0000256" key="1">
    <source>
        <dbReference type="ARBA" id="ARBA00004651"/>
    </source>
</evidence>
<dbReference type="GeneID" id="103315877"/>
<dbReference type="PANTHER" id="PTHR42643">
    <property type="entry name" value="IONOTROPIC RECEPTOR 20A-RELATED"/>
    <property type="match status" value="1"/>
</dbReference>
<keyword evidence="5 13" id="KW-0812">Transmembrane</keyword>
<evidence type="ECO:0000256" key="9">
    <source>
        <dbReference type="ARBA" id="ARBA00023170"/>
    </source>
</evidence>
<dbReference type="PANTHER" id="PTHR42643:SF24">
    <property type="entry name" value="IONOTROPIC RECEPTOR 60A"/>
    <property type="match status" value="1"/>
</dbReference>
<feature type="domain" description="Ionotropic glutamate receptor C-terminal" evidence="14">
    <location>
        <begin position="315"/>
        <end position="469"/>
    </location>
</feature>
<keyword evidence="17" id="KW-1185">Reference proteome</keyword>
<dbReference type="KEGG" id="nvi:103315877"/>
<evidence type="ECO:0000256" key="7">
    <source>
        <dbReference type="ARBA" id="ARBA00023065"/>
    </source>
</evidence>
<evidence type="ECO:0000256" key="3">
    <source>
        <dbReference type="ARBA" id="ARBA00022448"/>
    </source>
</evidence>
<dbReference type="SUPFAM" id="SSF53850">
    <property type="entry name" value="Periplasmic binding protein-like II"/>
    <property type="match status" value="1"/>
</dbReference>
<evidence type="ECO:0000259" key="14">
    <source>
        <dbReference type="Pfam" id="PF00060"/>
    </source>
</evidence>
<reference evidence="16" key="1">
    <citation type="submission" date="2021-01" db="UniProtKB">
        <authorList>
            <consortium name="EnsemblMetazoa"/>
        </authorList>
    </citation>
    <scope>IDENTIFICATION</scope>
</reference>
<evidence type="ECO:0000259" key="15">
    <source>
        <dbReference type="Pfam" id="PF10613"/>
    </source>
</evidence>
<evidence type="ECO:0000256" key="4">
    <source>
        <dbReference type="ARBA" id="ARBA00022475"/>
    </source>
</evidence>
<dbReference type="Gene3D" id="3.40.190.10">
    <property type="entry name" value="Periplasmic binding protein-like II"/>
    <property type="match status" value="1"/>
</dbReference>
<keyword evidence="8 13" id="KW-0472">Membrane</keyword>
<evidence type="ECO:0000313" key="16">
    <source>
        <dbReference type="EnsemblMetazoa" id="XP_031780043"/>
    </source>
</evidence>
<keyword evidence="9" id="KW-0675">Receptor</keyword>
<dbReference type="InterPro" id="IPR019594">
    <property type="entry name" value="Glu/Gly-bd"/>
</dbReference>
<dbReference type="RefSeq" id="XP_031780043.1">
    <property type="nucleotide sequence ID" value="XM_031924183.1"/>
</dbReference>
<dbReference type="AlphaFoldDB" id="A0A7M7T7H4"/>
<dbReference type="InterPro" id="IPR052192">
    <property type="entry name" value="Insect_Ionotropic_Sensory_Rcpt"/>
</dbReference>
<dbReference type="GO" id="GO:0050906">
    <property type="term" value="P:detection of stimulus involved in sensory perception"/>
    <property type="evidence" value="ECO:0007669"/>
    <property type="project" value="UniProtKB-ARBA"/>
</dbReference>